<dbReference type="AlphaFoldDB" id="A0A839E4R8"/>
<name>A0A839E4R8_9PSEU</name>
<evidence type="ECO:0000313" key="3">
    <source>
        <dbReference type="Proteomes" id="UP000569329"/>
    </source>
</evidence>
<evidence type="ECO:0000313" key="2">
    <source>
        <dbReference type="EMBL" id="MBA8826727.1"/>
    </source>
</evidence>
<feature type="transmembrane region" description="Helical" evidence="1">
    <location>
        <begin position="41"/>
        <end position="63"/>
    </location>
</feature>
<keyword evidence="1" id="KW-1133">Transmembrane helix</keyword>
<proteinExistence type="predicted"/>
<keyword evidence="1" id="KW-0472">Membrane</keyword>
<gene>
    <name evidence="2" type="ORF">FHX42_004106</name>
</gene>
<protein>
    <submittedName>
        <fullName evidence="2">Putative membrane protein YhdT</fullName>
    </submittedName>
</protein>
<feature type="transmembrane region" description="Helical" evidence="1">
    <location>
        <begin position="12"/>
        <end position="35"/>
    </location>
</feature>
<reference evidence="2 3" key="1">
    <citation type="submission" date="2020-07" db="EMBL/GenBank/DDBJ databases">
        <title>Sequencing the genomes of 1000 actinobacteria strains.</title>
        <authorList>
            <person name="Klenk H.-P."/>
        </authorList>
    </citation>
    <scope>NUCLEOTIDE SEQUENCE [LARGE SCALE GENOMIC DNA]</scope>
    <source>
        <strain evidence="2 3">DSM 45975</strain>
    </source>
</reference>
<keyword evidence="1" id="KW-0812">Transmembrane</keyword>
<dbReference type="Proteomes" id="UP000569329">
    <property type="component" value="Unassembled WGS sequence"/>
</dbReference>
<organism evidence="2 3">
    <name type="scientific">Halosaccharopolyspora lacisalsi</name>
    <dbReference type="NCBI Taxonomy" id="1000566"/>
    <lineage>
        <taxon>Bacteria</taxon>
        <taxon>Bacillati</taxon>
        <taxon>Actinomycetota</taxon>
        <taxon>Actinomycetes</taxon>
        <taxon>Pseudonocardiales</taxon>
        <taxon>Pseudonocardiaceae</taxon>
        <taxon>Halosaccharopolyspora</taxon>
    </lineage>
</organism>
<evidence type="ECO:0000256" key="1">
    <source>
        <dbReference type="SAM" id="Phobius"/>
    </source>
</evidence>
<dbReference type="EMBL" id="JACGWZ010000006">
    <property type="protein sequence ID" value="MBA8826727.1"/>
    <property type="molecule type" value="Genomic_DNA"/>
</dbReference>
<accession>A0A839E4R8</accession>
<comment type="caution">
    <text evidence="2">The sequence shown here is derived from an EMBL/GenBank/DDBJ whole genome shotgun (WGS) entry which is preliminary data.</text>
</comment>
<keyword evidence="3" id="KW-1185">Reference proteome</keyword>
<dbReference type="RefSeq" id="WP_182545930.1">
    <property type="nucleotide sequence ID" value="NZ_JACGWZ010000006.1"/>
</dbReference>
<sequence>MPRFTSKSATLPVSVCLFGVGLVAVVVIFGMGATGVRNLPLWLNLAAMLAPLGLITGVVTVILRARGTYHP</sequence>